<evidence type="ECO:0000259" key="1">
    <source>
        <dbReference type="Pfam" id="PF06985"/>
    </source>
</evidence>
<gene>
    <name evidence="2" type="ORF">INT45_009060</name>
</gene>
<name>A0A8H7S9U7_9FUNG</name>
<proteinExistence type="predicted"/>
<dbReference type="OrthoDB" id="3553147at2759"/>
<keyword evidence="3" id="KW-1185">Reference proteome</keyword>
<dbReference type="Pfam" id="PF06985">
    <property type="entry name" value="HET"/>
    <property type="match status" value="1"/>
</dbReference>
<accession>A0A8H7S9U7</accession>
<organism evidence="2 3">
    <name type="scientific">Circinella minor</name>
    <dbReference type="NCBI Taxonomy" id="1195481"/>
    <lineage>
        <taxon>Eukaryota</taxon>
        <taxon>Fungi</taxon>
        <taxon>Fungi incertae sedis</taxon>
        <taxon>Mucoromycota</taxon>
        <taxon>Mucoromycotina</taxon>
        <taxon>Mucoromycetes</taxon>
        <taxon>Mucorales</taxon>
        <taxon>Lichtheimiaceae</taxon>
        <taxon>Circinella</taxon>
    </lineage>
</organism>
<dbReference type="PANTHER" id="PTHR33112:SF16">
    <property type="entry name" value="HETEROKARYON INCOMPATIBILITY DOMAIN-CONTAINING PROTEIN"/>
    <property type="match status" value="1"/>
</dbReference>
<dbReference type="EMBL" id="JAEPRB010000038">
    <property type="protein sequence ID" value="KAG2224745.1"/>
    <property type="molecule type" value="Genomic_DNA"/>
</dbReference>
<feature type="domain" description="Heterokaryon incompatibility" evidence="1">
    <location>
        <begin position="69"/>
        <end position="174"/>
    </location>
</feature>
<reference evidence="2 3" key="1">
    <citation type="submission" date="2020-12" db="EMBL/GenBank/DDBJ databases">
        <title>Metabolic potential, ecology and presence of endohyphal bacteria is reflected in genomic diversity of Mucoromycotina.</title>
        <authorList>
            <person name="Muszewska A."/>
            <person name="Okrasinska A."/>
            <person name="Steczkiewicz K."/>
            <person name="Drgas O."/>
            <person name="Orlowska M."/>
            <person name="Perlinska-Lenart U."/>
            <person name="Aleksandrzak-Piekarczyk T."/>
            <person name="Szatraj K."/>
            <person name="Zielenkiewicz U."/>
            <person name="Pilsyk S."/>
            <person name="Malc E."/>
            <person name="Mieczkowski P."/>
            <person name="Kruszewska J.S."/>
            <person name="Biernat P."/>
            <person name="Pawlowska J."/>
        </authorList>
    </citation>
    <scope>NUCLEOTIDE SEQUENCE [LARGE SCALE GENOMIC DNA]</scope>
    <source>
        <strain evidence="2 3">CBS 142.35</strain>
    </source>
</reference>
<comment type="caution">
    <text evidence="2">The sequence shown here is derived from an EMBL/GenBank/DDBJ whole genome shotgun (WGS) entry which is preliminary data.</text>
</comment>
<dbReference type="InterPro" id="IPR010730">
    <property type="entry name" value="HET"/>
</dbReference>
<evidence type="ECO:0000313" key="2">
    <source>
        <dbReference type="EMBL" id="KAG2224745.1"/>
    </source>
</evidence>
<sequence length="575" mass="66016">MPYTEYNTEQREIINQFGLLYQGPRNKVSDNSHKFKNKSKLPKPIVMPSKLIRVSDMVVVPGNEVDEGYCALSYSWDHCGEPEWNKTTAEIKRIDKGKHTIYTKIFEPELQKNAISLRFVNFKTIIQQICKDFGINYIFYDQECITVDNKKERQYEISQMNKVFKNASFTVVLIPELCYSPSESGVTCVKMANIDVISSSSWGKCMWTLEEAFISKRILFVGKDVYMWSDVISNGDAIRTRANPFLYTLCNKKEWCVSTFLFHSHIRQPTRDRYRVDVLSYIFPKVREKLGLMTYNEPPLKWMPQFYGCLAENDISILCFGAYLYYQDIAQPHHNQDPSEDHLSSTSSGINTNFEAGVPITKYDLPSWTGVFGEHVPAIGFKKLFQDCRIEKRYMHLTSTSIPISIKNTPGSFKIKQQERCCPGHSGFIYPLSPTWLQGVIRLLYIDSSKKSITFTATETEETTSTHHASIGEYHQIKATHILPVERADKYWTTSGLQSSSPQVIGGYLSLTENCTDCEILEDIQFEIYRDSIAMPVVVKKDKKHYKAIGICVLASPYRLSDSSIIQRKKTFAIL</sequence>
<dbReference type="AlphaFoldDB" id="A0A8H7S9U7"/>
<dbReference type="PANTHER" id="PTHR33112">
    <property type="entry name" value="DOMAIN PROTEIN, PUTATIVE-RELATED"/>
    <property type="match status" value="1"/>
</dbReference>
<dbReference type="Proteomes" id="UP000646827">
    <property type="component" value="Unassembled WGS sequence"/>
</dbReference>
<evidence type="ECO:0000313" key="3">
    <source>
        <dbReference type="Proteomes" id="UP000646827"/>
    </source>
</evidence>
<protein>
    <recommendedName>
        <fullName evidence="1">Heterokaryon incompatibility domain-containing protein</fullName>
    </recommendedName>
</protein>